<evidence type="ECO:0000256" key="1">
    <source>
        <dbReference type="SAM" id="Phobius"/>
    </source>
</evidence>
<dbReference type="AlphaFoldDB" id="A0A1X3ITA1"/>
<protein>
    <submittedName>
        <fullName evidence="2">Efflux ABC transporter, permease protein</fullName>
    </submittedName>
</protein>
<keyword evidence="1" id="KW-0472">Membrane</keyword>
<dbReference type="PANTHER" id="PTHR30572:SF4">
    <property type="entry name" value="ABC TRANSPORTER PERMEASE YTRF"/>
    <property type="match status" value="1"/>
</dbReference>
<accession>A0A1X3ITA1</accession>
<evidence type="ECO:0000313" key="2">
    <source>
        <dbReference type="EMBL" id="OSK88081.1"/>
    </source>
</evidence>
<feature type="transmembrane region" description="Helical" evidence="1">
    <location>
        <begin position="294"/>
        <end position="319"/>
    </location>
</feature>
<reference evidence="2 3" key="1">
    <citation type="submission" date="2010-04" db="EMBL/GenBank/DDBJ databases">
        <title>The Genome Sequence of Escherichia coli TA447.</title>
        <authorList>
            <consortium name="The Broad Institute Genome Sequencing Platform"/>
            <consortium name="The Broad Institute Genome Sequencing Center for Infectious Disease"/>
            <person name="Feldgarden M."/>
            <person name="Gordon D.M."/>
            <person name="Johnson J.R."/>
            <person name="Johnston B.D."/>
            <person name="Young S."/>
            <person name="Zeng Q."/>
            <person name="Koehrsen M."/>
            <person name="Alvarado L."/>
            <person name="Berlin A.M."/>
            <person name="Borenstein D."/>
            <person name="Chapman S.B."/>
            <person name="Chen Z."/>
            <person name="Engels R."/>
            <person name="Freedman E."/>
            <person name="Gellesch M."/>
            <person name="Goldberg J."/>
            <person name="Griggs A."/>
            <person name="Gujja S."/>
            <person name="Heilman E.R."/>
            <person name="Heiman D.I."/>
            <person name="Hepburn T.A."/>
            <person name="Howarth C."/>
            <person name="Jen D."/>
            <person name="Larson L."/>
            <person name="Mehta T."/>
            <person name="Park D."/>
            <person name="Pearson M."/>
            <person name="Richards J."/>
            <person name="Roberts A."/>
            <person name="Saif S."/>
            <person name="Shea T.D."/>
            <person name="Shenoy N."/>
            <person name="Sisk P."/>
            <person name="Stolte C."/>
            <person name="Sykes S.N."/>
            <person name="Walk T."/>
            <person name="White J."/>
            <person name="Yandava C."/>
            <person name="Haas B."/>
            <person name="Henn M.R."/>
            <person name="Nusbaum C."/>
            <person name="Birren B."/>
        </authorList>
    </citation>
    <scope>NUCLEOTIDE SEQUENCE [LARGE SCALE GENOMIC DNA]</scope>
    <source>
        <strain evidence="2 3">TA447</strain>
    </source>
</reference>
<name>A0A1X3ITA1_ECOLX</name>
<feature type="transmembrane region" description="Helical" evidence="1">
    <location>
        <begin position="339"/>
        <end position="362"/>
    </location>
</feature>
<proteinExistence type="predicted"/>
<dbReference type="Proteomes" id="UP000193942">
    <property type="component" value="Unassembled WGS sequence"/>
</dbReference>
<sequence length="375" mass="42168">MIKILIFIFWDALHNLNENKRSAAVFLVFLSLSFIGIIIIDSIIYSVSEKAGQELHVNGEKQISIEFYQPVTKETLKNALGKFSTDISFSKRMFMRVSDSPFSEDSESILGIDKKGMECNCLYPGSDFEGNVAIVSKKISPIPSKIFIGEIPFKVVGVKEEADATFLSSLGIDINHSRSLYYIPLMTMAKLTLSNSVTGAILSLKNNVTNEVLDEIHSSLTEEKLTGHFINSSINAKQTVDNVLNRFRLLTNTIYIVLNLSAITVIITICRRNFQLRATEFALKIIHGVNIKNISYVVIFETIMMATLSITLSIFLSFLSLHFLSRLLSVVLELRFEMLTLSFSILILISVFSNVLFSLSFFKKEAITLIKRRSL</sequence>
<dbReference type="PANTHER" id="PTHR30572">
    <property type="entry name" value="MEMBRANE COMPONENT OF TRANSPORTER-RELATED"/>
    <property type="match status" value="1"/>
</dbReference>
<keyword evidence="1" id="KW-0812">Transmembrane</keyword>
<comment type="caution">
    <text evidence="2">The sequence shown here is derived from an EMBL/GenBank/DDBJ whole genome shotgun (WGS) entry which is preliminary data.</text>
</comment>
<dbReference type="InterPro" id="IPR050250">
    <property type="entry name" value="Macrolide_Exporter_MacB"/>
</dbReference>
<dbReference type="RefSeq" id="WP_085453365.1">
    <property type="nucleotide sequence ID" value="NZ_ADIZ01000046.1"/>
</dbReference>
<organism evidence="2 3">
    <name type="scientific">Escherichia coli TA447</name>
    <dbReference type="NCBI Taxonomy" id="656447"/>
    <lineage>
        <taxon>Bacteria</taxon>
        <taxon>Pseudomonadati</taxon>
        <taxon>Pseudomonadota</taxon>
        <taxon>Gammaproteobacteria</taxon>
        <taxon>Enterobacterales</taxon>
        <taxon>Enterobacteriaceae</taxon>
        <taxon>Escherichia</taxon>
    </lineage>
</organism>
<keyword evidence="1" id="KW-1133">Transmembrane helix</keyword>
<feature type="transmembrane region" description="Helical" evidence="1">
    <location>
        <begin position="254"/>
        <end position="274"/>
    </location>
</feature>
<evidence type="ECO:0000313" key="3">
    <source>
        <dbReference type="Proteomes" id="UP000193942"/>
    </source>
</evidence>
<dbReference type="GO" id="GO:0022857">
    <property type="term" value="F:transmembrane transporter activity"/>
    <property type="evidence" value="ECO:0007669"/>
    <property type="project" value="TreeGrafter"/>
</dbReference>
<feature type="transmembrane region" description="Helical" evidence="1">
    <location>
        <begin position="23"/>
        <end position="45"/>
    </location>
</feature>
<gene>
    <name evidence="2" type="ORF">ECXG_04280</name>
</gene>
<dbReference type="EMBL" id="ADIZ01000046">
    <property type="protein sequence ID" value="OSK88081.1"/>
    <property type="molecule type" value="Genomic_DNA"/>
</dbReference>
<dbReference type="GO" id="GO:0005886">
    <property type="term" value="C:plasma membrane"/>
    <property type="evidence" value="ECO:0007669"/>
    <property type="project" value="TreeGrafter"/>
</dbReference>